<comment type="catalytic activity">
    <reaction evidence="9">
        <text>L-tyrosyl-[protein] + ATP = O-phospho-L-tyrosyl-[protein] + ADP + H(+)</text>
        <dbReference type="Rhea" id="RHEA:10596"/>
        <dbReference type="Rhea" id="RHEA-COMP:10136"/>
        <dbReference type="Rhea" id="RHEA-COMP:20101"/>
        <dbReference type="ChEBI" id="CHEBI:15378"/>
        <dbReference type="ChEBI" id="CHEBI:30616"/>
        <dbReference type="ChEBI" id="CHEBI:46858"/>
        <dbReference type="ChEBI" id="CHEBI:61978"/>
        <dbReference type="ChEBI" id="CHEBI:456216"/>
        <dbReference type="EC" id="2.7.12.2"/>
    </reaction>
</comment>
<dbReference type="PANTHER" id="PTHR48013">
    <property type="entry name" value="DUAL SPECIFICITY MITOGEN-ACTIVATED PROTEIN KINASE KINASE 5-RELATED"/>
    <property type="match status" value="1"/>
</dbReference>
<proteinExistence type="inferred from homology"/>
<evidence type="ECO:0000259" key="11">
    <source>
        <dbReference type="PROSITE" id="PS50011"/>
    </source>
</evidence>
<dbReference type="SUPFAM" id="SSF81631">
    <property type="entry name" value="PAP/OAS1 substrate-binding domain"/>
    <property type="match status" value="1"/>
</dbReference>
<evidence type="ECO:0000256" key="6">
    <source>
        <dbReference type="ARBA" id="ARBA00038999"/>
    </source>
</evidence>
<feature type="region of interest" description="Disordered" evidence="10">
    <location>
        <begin position="629"/>
        <end position="652"/>
    </location>
</feature>
<dbReference type="Gene3D" id="1.10.510.10">
    <property type="entry name" value="Transferase(Phosphotransferase) domain 1"/>
    <property type="match status" value="1"/>
</dbReference>
<dbReference type="InterPro" id="IPR054708">
    <property type="entry name" value="MTPAP-like_central"/>
</dbReference>
<organism evidence="12 13">
    <name type="scientific">Effrenium voratum</name>
    <dbReference type="NCBI Taxonomy" id="2562239"/>
    <lineage>
        <taxon>Eukaryota</taxon>
        <taxon>Sar</taxon>
        <taxon>Alveolata</taxon>
        <taxon>Dinophyceae</taxon>
        <taxon>Suessiales</taxon>
        <taxon>Symbiodiniaceae</taxon>
        <taxon>Effrenium</taxon>
    </lineage>
</organism>
<evidence type="ECO:0000313" key="12">
    <source>
        <dbReference type="EMBL" id="CAJ1375333.1"/>
    </source>
</evidence>
<dbReference type="EMBL" id="CAUJNA010000315">
    <property type="protein sequence ID" value="CAJ1375333.1"/>
    <property type="molecule type" value="Genomic_DNA"/>
</dbReference>
<reference evidence="12" key="1">
    <citation type="submission" date="2023-08" db="EMBL/GenBank/DDBJ databases">
        <authorList>
            <person name="Chen Y."/>
            <person name="Shah S."/>
            <person name="Dougan E. K."/>
            <person name="Thang M."/>
            <person name="Chan C."/>
        </authorList>
    </citation>
    <scope>NUCLEOTIDE SEQUENCE</scope>
</reference>
<dbReference type="EC" id="2.7.12.2" evidence="6"/>
<comment type="catalytic activity">
    <reaction evidence="8">
        <text>L-threonyl-[protein] + ATP = O-phospho-L-threonyl-[protein] + ADP + H(+)</text>
        <dbReference type="Rhea" id="RHEA:46608"/>
        <dbReference type="Rhea" id="RHEA-COMP:11060"/>
        <dbReference type="Rhea" id="RHEA-COMP:11605"/>
        <dbReference type="ChEBI" id="CHEBI:15378"/>
        <dbReference type="ChEBI" id="CHEBI:30013"/>
        <dbReference type="ChEBI" id="CHEBI:30616"/>
        <dbReference type="ChEBI" id="CHEBI:61977"/>
        <dbReference type="ChEBI" id="CHEBI:456216"/>
        <dbReference type="EC" id="2.7.12.2"/>
    </reaction>
</comment>
<evidence type="ECO:0000313" key="13">
    <source>
        <dbReference type="Proteomes" id="UP001178507"/>
    </source>
</evidence>
<dbReference type="Pfam" id="PF00069">
    <property type="entry name" value="Pkinase"/>
    <property type="match status" value="1"/>
</dbReference>
<feature type="domain" description="Protein kinase" evidence="11">
    <location>
        <begin position="701"/>
        <end position="997"/>
    </location>
</feature>
<evidence type="ECO:0000256" key="2">
    <source>
        <dbReference type="ARBA" id="ARBA00022741"/>
    </source>
</evidence>
<name>A0AA36HW80_9DINO</name>
<dbReference type="Proteomes" id="UP001178507">
    <property type="component" value="Unassembled WGS sequence"/>
</dbReference>
<evidence type="ECO:0000256" key="4">
    <source>
        <dbReference type="ARBA" id="ARBA00022840"/>
    </source>
</evidence>
<dbReference type="Pfam" id="PF22600">
    <property type="entry name" value="MTPAP-like_central"/>
    <property type="match status" value="1"/>
</dbReference>
<dbReference type="InterPro" id="IPR000719">
    <property type="entry name" value="Prot_kinase_dom"/>
</dbReference>
<dbReference type="GO" id="GO:0005524">
    <property type="term" value="F:ATP binding"/>
    <property type="evidence" value="ECO:0007669"/>
    <property type="project" value="UniProtKB-KW"/>
</dbReference>
<protein>
    <recommendedName>
        <fullName evidence="6">mitogen-activated protein kinase kinase</fullName>
        <ecNumber evidence="6">2.7.12.2</ecNumber>
    </recommendedName>
</protein>
<dbReference type="AlphaFoldDB" id="A0AA36HW80"/>
<dbReference type="PROSITE" id="PS50011">
    <property type="entry name" value="PROTEIN_KINASE_DOM"/>
    <property type="match status" value="1"/>
</dbReference>
<feature type="region of interest" description="Disordered" evidence="10">
    <location>
        <begin position="912"/>
        <end position="950"/>
    </location>
</feature>
<dbReference type="InterPro" id="IPR043519">
    <property type="entry name" value="NT_sf"/>
</dbReference>
<evidence type="ECO:0000256" key="1">
    <source>
        <dbReference type="ARBA" id="ARBA00022679"/>
    </source>
</evidence>
<dbReference type="SUPFAM" id="SSF81301">
    <property type="entry name" value="Nucleotidyltransferase"/>
    <property type="match status" value="1"/>
</dbReference>
<comment type="similarity">
    <text evidence="5">Belongs to the protein kinase superfamily. STE Ser/Thr protein kinase family. MAP kinase kinase subfamily.</text>
</comment>
<evidence type="ECO:0000256" key="10">
    <source>
        <dbReference type="SAM" id="MobiDB-lite"/>
    </source>
</evidence>
<evidence type="ECO:0000256" key="8">
    <source>
        <dbReference type="ARBA" id="ARBA00049299"/>
    </source>
</evidence>
<dbReference type="InterPro" id="IPR010733">
    <property type="entry name" value="DUF1308"/>
</dbReference>
<evidence type="ECO:0000256" key="5">
    <source>
        <dbReference type="ARBA" id="ARBA00038035"/>
    </source>
</evidence>
<evidence type="ECO:0000256" key="3">
    <source>
        <dbReference type="ARBA" id="ARBA00022777"/>
    </source>
</evidence>
<dbReference type="InterPro" id="IPR008271">
    <property type="entry name" value="Ser/Thr_kinase_AS"/>
</dbReference>
<dbReference type="PANTHER" id="PTHR48013:SF9">
    <property type="entry name" value="DUAL SPECIFICITY MITOGEN-ACTIVATED PROTEIN KINASE KINASE 5"/>
    <property type="match status" value="1"/>
</dbReference>
<keyword evidence="3" id="KW-0418">Kinase</keyword>
<keyword evidence="4" id="KW-0067">ATP-binding</keyword>
<keyword evidence="13" id="KW-1185">Reference proteome</keyword>
<dbReference type="Pfam" id="PF07000">
    <property type="entry name" value="DUF1308"/>
    <property type="match status" value="1"/>
</dbReference>
<comment type="caution">
    <text evidence="12">The sequence shown here is derived from an EMBL/GenBank/DDBJ whole genome shotgun (WGS) entry which is preliminary data.</text>
</comment>
<sequence length="997" mass="109305">MWASSAPVDEADAVNLDTTTLIALTSNLSHGQVGWRFADPELERQATQEAQEPVLKQLEQRLAGRKLCVSRRALSTYQQIVQRMAGPEERARASRVVAALTILEADPVRGISTSKTLTPPMLEVIAVGLEKNMPTSMSNAKVIRALDGKALMLPPHMPRALTEGKQADPASRQHLLQGDELEKMFDNIVGDAEVSAGVGLTAQVKRFWSNADLMRKQTGAERRESKRRKLAQDEQTCAPESGEEPGTCSRPDTASLDLAAGQILADAAFSESRDTTKKRKRPAKGARRRKLAKEQLTCSPEPDEPGTCSPEPDEPGTCSRPDTASLDLAVGQILADAAFSETCSECLAALRKECTAALSGPEFEMKPFDWSPEPTLVAFGSFAQGTALKTSDLDVHLSFQQFAVRRKERQVQYLRAIESSLSGAFQVCSLIDTARVPVLRLSYKELPVDLTMGDAEDCGSVDDAISSILAAGPRARQLVCLVKAFAKANGLVDAYNGYLNSVSWVFLCISFLQAEGCLPAFQETPTDLHAVHLNVETLSRALGFIAKCCSRRHRISLCRSTLGLRPHRGRERLFLEHPKLPARNLAYSLRAPAPKQIARACAAAQLRLRAHGPNEIFCIETKMAEELARQAPRKHPGDGQKSSSVKAGASADPGYAFSSAGLRLAMELDRPPEDPRKRSVPERRLEEPQRLGLHWLVLGDFEQLDLLDETPMSAVYRLRHRRTGVTVAGKRIQKGSEVHRSGDYLNEVQMLQKLSAAPYIVSLHGVCEDDADFWTIMELCPGGRLEVWLRQFPHTARKAVLQLLEAVHYLHGKLVCHLDIKPDNVLLSGAGEVRLCDFVTACQLQDAEQQLVGRCGTESFRAPEVCRGAYSGLKADVFSLGRTLQVVEEELCSAKQTWPELADIIPYMLQDPPSRPRAGDVKQFLSGPKRETRAAAGGKPAASKLPAAKASAPMRKGCQSSYCQRLGACICHDTVPTAMAVMTPQERQRHFRRCSTP</sequence>
<dbReference type="PROSITE" id="PS00108">
    <property type="entry name" value="PROTEIN_KINASE_ST"/>
    <property type="match status" value="1"/>
</dbReference>
<dbReference type="CDD" id="cd00180">
    <property type="entry name" value="PKc"/>
    <property type="match status" value="1"/>
</dbReference>
<dbReference type="SUPFAM" id="SSF56112">
    <property type="entry name" value="Protein kinase-like (PK-like)"/>
    <property type="match status" value="1"/>
</dbReference>
<gene>
    <name evidence="12" type="ORF">EVOR1521_LOCUS4631</name>
</gene>
<dbReference type="InterPro" id="IPR011009">
    <property type="entry name" value="Kinase-like_dom_sf"/>
</dbReference>
<evidence type="ECO:0000256" key="7">
    <source>
        <dbReference type="ARBA" id="ARBA00049014"/>
    </source>
</evidence>
<dbReference type="Gene3D" id="3.30.460.10">
    <property type="entry name" value="Beta Polymerase, domain 2"/>
    <property type="match status" value="1"/>
</dbReference>
<feature type="compositionally biased region" description="Basic residues" evidence="10">
    <location>
        <begin position="276"/>
        <end position="291"/>
    </location>
</feature>
<keyword evidence="1" id="KW-0808">Transferase</keyword>
<dbReference type="SMART" id="SM00220">
    <property type="entry name" value="S_TKc"/>
    <property type="match status" value="1"/>
</dbReference>
<dbReference type="Gene3D" id="1.10.1410.10">
    <property type="match status" value="1"/>
</dbReference>
<comment type="catalytic activity">
    <reaction evidence="7">
        <text>L-seryl-[protein] + ATP = O-phospho-L-seryl-[protein] + ADP + H(+)</text>
        <dbReference type="Rhea" id="RHEA:17989"/>
        <dbReference type="Rhea" id="RHEA-COMP:9863"/>
        <dbReference type="Rhea" id="RHEA-COMP:11604"/>
        <dbReference type="ChEBI" id="CHEBI:15378"/>
        <dbReference type="ChEBI" id="CHEBI:29999"/>
        <dbReference type="ChEBI" id="CHEBI:30616"/>
        <dbReference type="ChEBI" id="CHEBI:83421"/>
        <dbReference type="ChEBI" id="CHEBI:456216"/>
        <dbReference type="EC" id="2.7.12.2"/>
    </reaction>
</comment>
<keyword evidence="2" id="KW-0547">Nucleotide-binding</keyword>
<dbReference type="GO" id="GO:0004708">
    <property type="term" value="F:MAP kinase kinase activity"/>
    <property type="evidence" value="ECO:0007669"/>
    <property type="project" value="UniProtKB-EC"/>
</dbReference>
<feature type="region of interest" description="Disordered" evidence="10">
    <location>
        <begin position="217"/>
        <end position="253"/>
    </location>
</feature>
<accession>A0AA36HW80</accession>
<evidence type="ECO:0000256" key="9">
    <source>
        <dbReference type="ARBA" id="ARBA00051693"/>
    </source>
</evidence>
<feature type="region of interest" description="Disordered" evidence="10">
    <location>
        <begin position="269"/>
        <end position="322"/>
    </location>
</feature>
<feature type="compositionally biased region" description="Low complexity" evidence="10">
    <location>
        <begin position="934"/>
        <end position="950"/>
    </location>
</feature>